<dbReference type="EMBL" id="FCNV02000005">
    <property type="protein sequence ID" value="SAL32672.1"/>
    <property type="molecule type" value="Genomic_DNA"/>
</dbReference>
<dbReference type="Proteomes" id="UP000198263">
    <property type="component" value="Unassembled WGS sequence"/>
</dbReference>
<organism evidence="2 3">
    <name type="scientific">Caballeronia concitans</name>
    <dbReference type="NCBI Taxonomy" id="1777133"/>
    <lineage>
        <taxon>Bacteria</taxon>
        <taxon>Pseudomonadati</taxon>
        <taxon>Pseudomonadota</taxon>
        <taxon>Betaproteobacteria</taxon>
        <taxon>Burkholderiales</taxon>
        <taxon>Burkholderiaceae</taxon>
        <taxon>Caballeronia</taxon>
    </lineage>
</organism>
<gene>
    <name evidence="2" type="ORF">AWB72_02961</name>
</gene>
<protein>
    <submittedName>
        <fullName evidence="2">Uncharacterized protein</fullName>
    </submittedName>
</protein>
<comment type="caution">
    <text evidence="2">The sequence shown here is derived from an EMBL/GenBank/DDBJ whole genome shotgun (WGS) entry which is preliminary data.</text>
</comment>
<dbReference type="AlphaFoldDB" id="A0A658QY38"/>
<dbReference type="RefSeq" id="WP_159459370.1">
    <property type="nucleotide sequence ID" value="NZ_FCNV02000005.1"/>
</dbReference>
<evidence type="ECO:0000313" key="3">
    <source>
        <dbReference type="Proteomes" id="UP000198263"/>
    </source>
</evidence>
<keyword evidence="3" id="KW-1185">Reference proteome</keyword>
<name>A0A658QY38_9BURK</name>
<proteinExistence type="predicted"/>
<reference evidence="2 3" key="1">
    <citation type="submission" date="2016-01" db="EMBL/GenBank/DDBJ databases">
        <authorList>
            <person name="Peeters C."/>
        </authorList>
    </citation>
    <scope>NUCLEOTIDE SEQUENCE [LARGE SCALE GENOMIC DNA]</scope>
    <source>
        <strain evidence="2">LMG 29315</strain>
    </source>
</reference>
<sequence>MTIPQNEPGTDVVDTDKAKQPAPTPEKSNEDLPLTEADDGNTRTPTNPS</sequence>
<evidence type="ECO:0000313" key="2">
    <source>
        <dbReference type="EMBL" id="SAL32672.1"/>
    </source>
</evidence>
<evidence type="ECO:0000256" key="1">
    <source>
        <dbReference type="SAM" id="MobiDB-lite"/>
    </source>
</evidence>
<feature type="region of interest" description="Disordered" evidence="1">
    <location>
        <begin position="1"/>
        <end position="49"/>
    </location>
</feature>
<dbReference type="OrthoDB" id="9134695at2"/>
<accession>A0A658QY38</accession>